<keyword evidence="2" id="KW-1185">Reference proteome</keyword>
<dbReference type="AlphaFoldDB" id="A0AAE0DJ11"/>
<protein>
    <submittedName>
        <fullName evidence="1">Uncharacterized protein</fullName>
    </submittedName>
</protein>
<accession>A0AAE0DJ11</accession>
<dbReference type="Proteomes" id="UP001276659">
    <property type="component" value="Unassembled WGS sequence"/>
</dbReference>
<comment type="caution">
    <text evidence="1">The sequence shown here is derived from an EMBL/GenBank/DDBJ whole genome shotgun (WGS) entry which is preliminary data.</text>
</comment>
<proteinExistence type="predicted"/>
<reference evidence="1" key="1">
    <citation type="submission" date="2022-11" db="EMBL/GenBank/DDBJ databases">
        <title>Chromosomal genome sequence assembly and mating type (MAT) locus characterization of the leprose asexual lichenized fungus Lepraria neglecta (Nyl.) Erichsen.</title>
        <authorList>
            <person name="Allen J.L."/>
            <person name="Pfeffer B."/>
        </authorList>
    </citation>
    <scope>NUCLEOTIDE SEQUENCE</scope>
    <source>
        <strain evidence="1">Allen 5258</strain>
    </source>
</reference>
<organism evidence="1 2">
    <name type="scientific">Lepraria neglecta</name>
    <dbReference type="NCBI Taxonomy" id="209136"/>
    <lineage>
        <taxon>Eukaryota</taxon>
        <taxon>Fungi</taxon>
        <taxon>Dikarya</taxon>
        <taxon>Ascomycota</taxon>
        <taxon>Pezizomycotina</taxon>
        <taxon>Lecanoromycetes</taxon>
        <taxon>OSLEUM clade</taxon>
        <taxon>Lecanoromycetidae</taxon>
        <taxon>Lecanorales</taxon>
        <taxon>Lecanorineae</taxon>
        <taxon>Stereocaulaceae</taxon>
        <taxon>Lepraria</taxon>
    </lineage>
</organism>
<sequence length="368" mass="38059">MSPSVPSASPFSIPLGTATGNIAFTPATGNSNQQLGSSAPIPGSLNPTALWTGPVSRYPTRATTPICEVHQDPNDNGGPVTCAPDTYCDCTSGSVTGQYVTLAGSNACAWTTMPTETWGGSSCIGPTTTAAPHTGKYVFTQTELPVNGPDSIVYGCTSTTTEDVGPDFATYCVDKTPISTTPPAQTTPTPAPQPGEYIYSQTVQPIDGDTAENILIGCTSTTIQSGYWETNTVCVDSTPLSTSWATPTAAPAAPQTAPYIYTKTYLPVTAHNPLVYACTSTTVWDDSQGTFTYCVDTTPISTMTTPTITAAPNTVTYVYTESMPLDTDGIDLQLLGCTATTVDVSGTLSATACVGNTTPFTTVTFPGG</sequence>
<evidence type="ECO:0000313" key="1">
    <source>
        <dbReference type="EMBL" id="KAK3172002.1"/>
    </source>
</evidence>
<gene>
    <name evidence="1" type="ORF">OEA41_004086</name>
</gene>
<evidence type="ECO:0000313" key="2">
    <source>
        <dbReference type="Proteomes" id="UP001276659"/>
    </source>
</evidence>
<dbReference type="EMBL" id="JASNWA010000008">
    <property type="protein sequence ID" value="KAK3172002.1"/>
    <property type="molecule type" value="Genomic_DNA"/>
</dbReference>
<name>A0AAE0DJ11_9LECA</name>